<dbReference type="Pfam" id="PF00324">
    <property type="entry name" value="AA_permease"/>
    <property type="match status" value="1"/>
</dbReference>
<dbReference type="Gene3D" id="1.20.1740.10">
    <property type="entry name" value="Amino acid/polyamine transporter I"/>
    <property type="match status" value="1"/>
</dbReference>
<feature type="transmembrane region" description="Helical" evidence="5">
    <location>
        <begin position="416"/>
        <end position="437"/>
    </location>
</feature>
<protein>
    <submittedName>
        <fullName evidence="7">APC family permease</fullName>
    </submittedName>
</protein>
<gene>
    <name evidence="7" type="ORF">ACH3VR_19525</name>
</gene>
<keyword evidence="4 5" id="KW-0472">Membrane</keyword>
<evidence type="ECO:0000256" key="5">
    <source>
        <dbReference type="SAM" id="Phobius"/>
    </source>
</evidence>
<feature type="transmembrane region" description="Helical" evidence="5">
    <location>
        <begin position="26"/>
        <end position="54"/>
    </location>
</feature>
<name>A0ABW7QCG1_9MICO</name>
<feature type="transmembrane region" description="Helical" evidence="5">
    <location>
        <begin position="449"/>
        <end position="467"/>
    </location>
</feature>
<feature type="transmembrane region" description="Helical" evidence="5">
    <location>
        <begin position="100"/>
        <end position="122"/>
    </location>
</feature>
<keyword evidence="8" id="KW-1185">Reference proteome</keyword>
<feature type="transmembrane region" description="Helical" evidence="5">
    <location>
        <begin position="302"/>
        <end position="324"/>
    </location>
</feature>
<dbReference type="Proteomes" id="UP001610861">
    <property type="component" value="Unassembled WGS sequence"/>
</dbReference>
<dbReference type="PIRSF" id="PIRSF006060">
    <property type="entry name" value="AA_transporter"/>
    <property type="match status" value="1"/>
</dbReference>
<evidence type="ECO:0000256" key="1">
    <source>
        <dbReference type="ARBA" id="ARBA00004141"/>
    </source>
</evidence>
<feature type="domain" description="Amino acid permease/ SLC12A" evidence="6">
    <location>
        <begin position="31"/>
        <end position="433"/>
    </location>
</feature>
<evidence type="ECO:0000256" key="2">
    <source>
        <dbReference type="ARBA" id="ARBA00022692"/>
    </source>
</evidence>
<keyword evidence="3 5" id="KW-1133">Transmembrane helix</keyword>
<feature type="transmembrane region" description="Helical" evidence="5">
    <location>
        <begin position="60"/>
        <end position="79"/>
    </location>
</feature>
<dbReference type="InterPro" id="IPR050367">
    <property type="entry name" value="APC_superfamily"/>
</dbReference>
<evidence type="ECO:0000256" key="3">
    <source>
        <dbReference type="ARBA" id="ARBA00022989"/>
    </source>
</evidence>
<keyword evidence="2 5" id="KW-0812">Transmembrane</keyword>
<feature type="transmembrane region" description="Helical" evidence="5">
    <location>
        <begin position="243"/>
        <end position="263"/>
    </location>
</feature>
<comment type="subcellular location">
    <subcellularLocation>
        <location evidence="1">Membrane</location>
        <topology evidence="1">Multi-pass membrane protein</topology>
    </subcellularLocation>
</comment>
<evidence type="ECO:0000259" key="6">
    <source>
        <dbReference type="Pfam" id="PF00324"/>
    </source>
</evidence>
<organism evidence="7 8">
    <name type="scientific">Microbacterium alkaliflavum</name>
    <dbReference type="NCBI Taxonomy" id="3248839"/>
    <lineage>
        <taxon>Bacteria</taxon>
        <taxon>Bacillati</taxon>
        <taxon>Actinomycetota</taxon>
        <taxon>Actinomycetes</taxon>
        <taxon>Micrococcales</taxon>
        <taxon>Microbacteriaceae</taxon>
        <taxon>Microbacterium</taxon>
    </lineage>
</organism>
<comment type="caution">
    <text evidence="7">The sequence shown here is derived from an EMBL/GenBank/DDBJ whole genome shotgun (WGS) entry which is preliminary data.</text>
</comment>
<dbReference type="PANTHER" id="PTHR42770:SF16">
    <property type="entry name" value="AMINO ACID PERMEASE"/>
    <property type="match status" value="1"/>
</dbReference>
<evidence type="ECO:0000313" key="7">
    <source>
        <dbReference type="EMBL" id="MFH8252567.1"/>
    </source>
</evidence>
<proteinExistence type="predicted"/>
<feature type="transmembrane region" description="Helical" evidence="5">
    <location>
        <begin position="375"/>
        <end position="404"/>
    </location>
</feature>
<evidence type="ECO:0000256" key="4">
    <source>
        <dbReference type="ARBA" id="ARBA00023136"/>
    </source>
</evidence>
<feature type="transmembrane region" description="Helical" evidence="5">
    <location>
        <begin position="208"/>
        <end position="231"/>
    </location>
</feature>
<feature type="transmembrane region" description="Helical" evidence="5">
    <location>
        <begin position="168"/>
        <end position="188"/>
    </location>
</feature>
<feature type="transmembrane region" description="Helical" evidence="5">
    <location>
        <begin position="345"/>
        <end position="369"/>
    </location>
</feature>
<accession>A0ABW7QCG1</accession>
<dbReference type="PANTHER" id="PTHR42770">
    <property type="entry name" value="AMINO ACID TRANSPORTER-RELATED"/>
    <property type="match status" value="1"/>
</dbReference>
<dbReference type="EMBL" id="JBIQWL010000010">
    <property type="protein sequence ID" value="MFH8252567.1"/>
    <property type="molecule type" value="Genomic_DNA"/>
</dbReference>
<dbReference type="InterPro" id="IPR004841">
    <property type="entry name" value="AA-permease/SLC12A_dom"/>
</dbReference>
<sequence length="481" mass="51174">MSKAPDQIVIPPSVGHTRLKSNSLGFIGIAFFVVSAAAPMAAFVGASPVIFSIMGPGVPLVYVLVALVIAVFAIGYLKMSRHIVSAGGFVAYISRGLGKHAATGAAGIVIVTYISLQVGLWSQFGVFAQQLAAHLFGIDLPVWAWILAFLIITTVLTMRGVDLNLRILGVLLVLEIIAVSIFVIGIFAQSGGKDLSLVSFAPSQLAQPGLGVAILFVFACFTTFEATTVFSEEAREPRRTIPRALFAVIIFVGVFYTIATWAVSVAVGPDKVQEAAANDLAGIIFAVAREYVGPWLDVTMQILVVSSFIAMLIGVQNMFSRYVFALSRARALPQPLSRVSKKAQVPATAALVNGILIAVIVMAFLWAGADPITVVFAWFVALGTVGFIVMMGFASVAIVVFFLREKLERGFWTTRVAPFASVVLMGTILVIAIQNYSAMLFDDGAIAKMLLWSIPIAFAAGALLPVFRKDVDFDSVVAAGS</sequence>
<reference evidence="7 8" key="1">
    <citation type="submission" date="2024-09" db="EMBL/GenBank/DDBJ databases">
        <authorList>
            <person name="Pan X."/>
        </authorList>
    </citation>
    <scope>NUCLEOTIDE SEQUENCE [LARGE SCALE GENOMIC DNA]</scope>
    <source>
        <strain evidence="7 8">B2969</strain>
    </source>
</reference>
<evidence type="ECO:0000313" key="8">
    <source>
        <dbReference type="Proteomes" id="UP001610861"/>
    </source>
</evidence>
<dbReference type="RefSeq" id="WP_397557998.1">
    <property type="nucleotide sequence ID" value="NZ_JBIQWL010000010.1"/>
</dbReference>
<feature type="transmembrane region" description="Helical" evidence="5">
    <location>
        <begin position="142"/>
        <end position="161"/>
    </location>
</feature>